<evidence type="ECO:0000256" key="2">
    <source>
        <dbReference type="ARBA" id="ARBA00022679"/>
    </source>
</evidence>
<accession>K0F1D3</accession>
<protein>
    <submittedName>
        <fullName evidence="3">O-methyltransferase</fullName>
    </submittedName>
</protein>
<dbReference type="Gene3D" id="3.40.50.150">
    <property type="entry name" value="Vaccinia Virus protein VP39"/>
    <property type="match status" value="1"/>
</dbReference>
<evidence type="ECO:0000256" key="1">
    <source>
        <dbReference type="ARBA" id="ARBA00022603"/>
    </source>
</evidence>
<dbReference type="GO" id="GO:0032259">
    <property type="term" value="P:methylation"/>
    <property type="evidence" value="ECO:0007669"/>
    <property type="project" value="UniProtKB-KW"/>
</dbReference>
<evidence type="ECO:0000313" key="3">
    <source>
        <dbReference type="EMBL" id="AFU02930.1"/>
    </source>
</evidence>
<dbReference type="EMBL" id="CP003876">
    <property type="protein sequence ID" value="AFU02930.1"/>
    <property type="molecule type" value="Genomic_DNA"/>
</dbReference>
<keyword evidence="2 3" id="KW-0808">Transferase</keyword>
<keyword evidence="1 3" id="KW-0489">Methyltransferase</keyword>
<dbReference type="InterPro" id="IPR007213">
    <property type="entry name" value="Ppm1/Ppm2/Tcmp"/>
</dbReference>
<dbReference type="GO" id="GO:0008168">
    <property type="term" value="F:methyltransferase activity"/>
    <property type="evidence" value="ECO:0007669"/>
    <property type="project" value="UniProtKB-KW"/>
</dbReference>
<dbReference type="AlphaFoldDB" id="K0F1D3"/>
<dbReference type="PANTHER" id="PTHR43619:SF2">
    <property type="entry name" value="S-ADENOSYL-L-METHIONINE-DEPENDENT METHYLTRANSFERASES SUPERFAMILY PROTEIN"/>
    <property type="match status" value="1"/>
</dbReference>
<dbReference type="HOGENOM" id="CLU_056160_2_2_11"/>
<evidence type="ECO:0000313" key="4">
    <source>
        <dbReference type="Proteomes" id="UP000006304"/>
    </source>
</evidence>
<dbReference type="Pfam" id="PF04072">
    <property type="entry name" value="LCM"/>
    <property type="match status" value="1"/>
</dbReference>
<reference evidence="3 4" key="1">
    <citation type="journal article" date="2012" name="J. Bacteriol.">
        <title>Complete genome sequence of Nocardia brasiliensis HUJEG-1.</title>
        <authorList>
            <person name="Vera-Cabrera L."/>
            <person name="Ortiz-Lopez R."/>
            <person name="Elizondo-Gonzalez R."/>
            <person name="Perez-Maya A.A."/>
            <person name="Ocampo-Candiani J."/>
        </authorList>
    </citation>
    <scope>NUCLEOTIDE SEQUENCE [LARGE SCALE GENOMIC DNA]</scope>
    <source>
        <strain evidence="4">ATCC 700358</strain>
    </source>
</reference>
<dbReference type="STRING" id="1133849.O3I_024895"/>
<keyword evidence="4" id="KW-1185">Reference proteome</keyword>
<sequence length="167" mass="17835">MIEFKNAVLGRHGHTLLSQRMTVPIAQCADWFAALAEAGFDPSESTLWLAEGLMMYLPAEIQHAVLGQIDAGSAPGSRCYIDFVTTSFSAAGAKDTADPYLFLNIDWDALPLAEDGSDHRARAQLTDFGWTVSTAAVADVATGSARLLDSHPYGDGSVVLMTAQKSK</sequence>
<dbReference type="SUPFAM" id="SSF53335">
    <property type="entry name" value="S-adenosyl-L-methionine-dependent methyltransferases"/>
    <property type="match status" value="1"/>
</dbReference>
<organism evidence="3 4">
    <name type="scientific">Nocardia brasiliensis (strain ATCC 700358 / HUJEG-1)</name>
    <dbReference type="NCBI Taxonomy" id="1133849"/>
    <lineage>
        <taxon>Bacteria</taxon>
        <taxon>Bacillati</taxon>
        <taxon>Actinomycetota</taxon>
        <taxon>Actinomycetes</taxon>
        <taxon>Mycobacteriales</taxon>
        <taxon>Nocardiaceae</taxon>
        <taxon>Nocardia</taxon>
    </lineage>
</organism>
<proteinExistence type="predicted"/>
<dbReference type="KEGG" id="nbr:O3I_024895"/>
<gene>
    <name evidence="3" type="ORF">O3I_024895</name>
</gene>
<dbReference type="InterPro" id="IPR029063">
    <property type="entry name" value="SAM-dependent_MTases_sf"/>
</dbReference>
<name>K0F1D3_NOCB7</name>
<dbReference type="Proteomes" id="UP000006304">
    <property type="component" value="Chromosome"/>
</dbReference>
<dbReference type="eggNOG" id="COG3315">
    <property type="taxonomic scope" value="Bacteria"/>
</dbReference>
<dbReference type="PANTHER" id="PTHR43619">
    <property type="entry name" value="S-ADENOSYL-L-METHIONINE-DEPENDENT METHYLTRANSFERASE YKTD-RELATED"/>
    <property type="match status" value="1"/>
</dbReference>